<dbReference type="GO" id="GO:0003735">
    <property type="term" value="F:structural constituent of ribosome"/>
    <property type="evidence" value="ECO:0007669"/>
    <property type="project" value="InterPro"/>
</dbReference>
<dbReference type="OrthoDB" id="162638at2759"/>
<gene>
    <name evidence="5" type="ORF">FIBSPDRAFT_21647</name>
</gene>
<evidence type="ECO:0000256" key="3">
    <source>
        <dbReference type="ARBA" id="ARBA00023274"/>
    </source>
</evidence>
<dbReference type="GO" id="GO:0006412">
    <property type="term" value="P:translation"/>
    <property type="evidence" value="ECO:0007669"/>
    <property type="project" value="InterPro"/>
</dbReference>
<dbReference type="Proteomes" id="UP000076532">
    <property type="component" value="Unassembled WGS sequence"/>
</dbReference>
<evidence type="ECO:0000256" key="1">
    <source>
        <dbReference type="ARBA" id="ARBA00006598"/>
    </source>
</evidence>
<keyword evidence="3 4" id="KW-0687">Ribonucleoprotein</keyword>
<dbReference type="AlphaFoldDB" id="A0A166UF06"/>
<proteinExistence type="inferred from homology"/>
<comment type="similarity">
    <text evidence="1 4">Belongs to the bacterial ribosomal protein bL35 family.</text>
</comment>
<dbReference type="PRINTS" id="PR00064">
    <property type="entry name" value="RIBOSOMALL35"/>
</dbReference>
<evidence type="ECO:0000313" key="6">
    <source>
        <dbReference type="Proteomes" id="UP000076532"/>
    </source>
</evidence>
<dbReference type="Gene3D" id="4.10.410.60">
    <property type="match status" value="1"/>
</dbReference>
<sequence>MASTLLFSRLLPGPTARSFTSSAIQQLYKLKSHSGTKKRWKSIANGRFKRQKAGAAHLNVNKAPSRKNSLMQTAISHGFQTPLLKKLLPYGS</sequence>
<reference evidence="5 6" key="1">
    <citation type="journal article" date="2016" name="Mol. Biol. Evol.">
        <title>Comparative Genomics of Early-Diverging Mushroom-Forming Fungi Provides Insights into the Origins of Lignocellulose Decay Capabilities.</title>
        <authorList>
            <person name="Nagy L.G."/>
            <person name="Riley R."/>
            <person name="Tritt A."/>
            <person name="Adam C."/>
            <person name="Daum C."/>
            <person name="Floudas D."/>
            <person name="Sun H."/>
            <person name="Yadav J.S."/>
            <person name="Pangilinan J."/>
            <person name="Larsson K.H."/>
            <person name="Matsuura K."/>
            <person name="Barry K."/>
            <person name="Labutti K."/>
            <person name="Kuo R."/>
            <person name="Ohm R.A."/>
            <person name="Bhattacharya S.S."/>
            <person name="Shirouzu T."/>
            <person name="Yoshinaga Y."/>
            <person name="Martin F.M."/>
            <person name="Grigoriev I.V."/>
            <person name="Hibbett D.S."/>
        </authorList>
    </citation>
    <scope>NUCLEOTIDE SEQUENCE [LARGE SCALE GENOMIC DNA]</scope>
    <source>
        <strain evidence="5 6">CBS 109695</strain>
    </source>
</reference>
<dbReference type="STRING" id="436010.A0A166UF06"/>
<keyword evidence="6" id="KW-1185">Reference proteome</keyword>
<name>A0A166UF06_9AGAM</name>
<dbReference type="InterPro" id="IPR021137">
    <property type="entry name" value="Ribosomal_bL35-like"/>
</dbReference>
<dbReference type="InterPro" id="IPR001706">
    <property type="entry name" value="Ribosomal_bL35"/>
</dbReference>
<evidence type="ECO:0000313" key="5">
    <source>
        <dbReference type="EMBL" id="KZP31630.1"/>
    </source>
</evidence>
<keyword evidence="2 4" id="KW-0689">Ribosomal protein</keyword>
<organism evidence="5 6">
    <name type="scientific">Athelia psychrophila</name>
    <dbReference type="NCBI Taxonomy" id="1759441"/>
    <lineage>
        <taxon>Eukaryota</taxon>
        <taxon>Fungi</taxon>
        <taxon>Dikarya</taxon>
        <taxon>Basidiomycota</taxon>
        <taxon>Agaricomycotina</taxon>
        <taxon>Agaricomycetes</taxon>
        <taxon>Agaricomycetidae</taxon>
        <taxon>Atheliales</taxon>
        <taxon>Atheliaceae</taxon>
        <taxon>Athelia</taxon>
    </lineage>
</organism>
<dbReference type="InterPro" id="IPR037229">
    <property type="entry name" value="Ribosomal_bL35_sf"/>
</dbReference>
<evidence type="ECO:0000256" key="4">
    <source>
        <dbReference type="RuleBase" id="RU000568"/>
    </source>
</evidence>
<dbReference type="PANTHER" id="PTHR33343">
    <property type="entry name" value="54S RIBOSOMAL PROTEIN BL35M"/>
    <property type="match status" value="1"/>
</dbReference>
<dbReference type="PANTHER" id="PTHR33343:SF1">
    <property type="entry name" value="LARGE RIBOSOMAL SUBUNIT PROTEIN BL35M"/>
    <property type="match status" value="1"/>
</dbReference>
<evidence type="ECO:0000256" key="2">
    <source>
        <dbReference type="ARBA" id="ARBA00022980"/>
    </source>
</evidence>
<dbReference type="HAMAP" id="MF_00514">
    <property type="entry name" value="Ribosomal_bL35"/>
    <property type="match status" value="1"/>
</dbReference>
<accession>A0A166UF06</accession>
<protein>
    <recommendedName>
        <fullName evidence="4">50S ribosomal protein L35</fullName>
    </recommendedName>
</protein>
<dbReference type="Pfam" id="PF01632">
    <property type="entry name" value="Ribosomal_L35p"/>
    <property type="match status" value="1"/>
</dbReference>
<dbReference type="SUPFAM" id="SSF143034">
    <property type="entry name" value="L35p-like"/>
    <property type="match status" value="1"/>
</dbReference>
<dbReference type="GO" id="GO:0015934">
    <property type="term" value="C:large ribosomal subunit"/>
    <property type="evidence" value="ECO:0007669"/>
    <property type="project" value="TreeGrafter"/>
</dbReference>
<dbReference type="EMBL" id="KV417489">
    <property type="protein sequence ID" value="KZP31630.1"/>
    <property type="molecule type" value="Genomic_DNA"/>
</dbReference>